<feature type="compositionally biased region" description="Polar residues" evidence="1">
    <location>
        <begin position="131"/>
        <end position="140"/>
    </location>
</feature>
<dbReference type="EMBL" id="JBHSNB010000002">
    <property type="protein sequence ID" value="MFC5585200.1"/>
    <property type="molecule type" value="Genomic_DNA"/>
</dbReference>
<organism evidence="2 3">
    <name type="scientific">Nitratireductor kimnyeongensis</name>
    <dbReference type="NCBI Taxonomy" id="430679"/>
    <lineage>
        <taxon>Bacteria</taxon>
        <taxon>Pseudomonadati</taxon>
        <taxon>Pseudomonadota</taxon>
        <taxon>Alphaproteobacteria</taxon>
        <taxon>Hyphomicrobiales</taxon>
        <taxon>Phyllobacteriaceae</taxon>
        <taxon>Nitratireductor</taxon>
    </lineage>
</organism>
<proteinExistence type="predicted"/>
<feature type="compositionally biased region" description="Basic and acidic residues" evidence="1">
    <location>
        <begin position="1"/>
        <end position="23"/>
    </location>
</feature>
<accession>A0ABW0T9N3</accession>
<protein>
    <submittedName>
        <fullName evidence="2">Uncharacterized protein</fullName>
    </submittedName>
</protein>
<evidence type="ECO:0000313" key="3">
    <source>
        <dbReference type="Proteomes" id="UP001596107"/>
    </source>
</evidence>
<name>A0ABW0T9N3_9HYPH</name>
<keyword evidence="3" id="KW-1185">Reference proteome</keyword>
<evidence type="ECO:0000313" key="2">
    <source>
        <dbReference type="EMBL" id="MFC5585200.1"/>
    </source>
</evidence>
<sequence length="146" mass="16035">MLPDPKKTKTQEDPSTKEEKLEQGLEESFPASDPVSVTHVTRTGAPGEYSKKDEGAPKPDENSDEAELEEKLEEGLEESFPASDPVSVTRATRTGAPGEFARKPESDSEEDELEEELEEGLEDSFPASDPVSVTRTSRTGRPQRDE</sequence>
<feature type="compositionally biased region" description="Acidic residues" evidence="1">
    <location>
        <begin position="107"/>
        <end position="122"/>
    </location>
</feature>
<gene>
    <name evidence="2" type="ORF">ACFPOD_08755</name>
</gene>
<feature type="compositionally biased region" description="Acidic residues" evidence="1">
    <location>
        <begin position="62"/>
        <end position="77"/>
    </location>
</feature>
<evidence type="ECO:0000256" key="1">
    <source>
        <dbReference type="SAM" id="MobiDB-lite"/>
    </source>
</evidence>
<feature type="compositionally biased region" description="Basic and acidic residues" evidence="1">
    <location>
        <begin position="49"/>
        <end position="61"/>
    </location>
</feature>
<feature type="region of interest" description="Disordered" evidence="1">
    <location>
        <begin position="1"/>
        <end position="146"/>
    </location>
</feature>
<reference evidence="3" key="1">
    <citation type="journal article" date="2019" name="Int. J. Syst. Evol. Microbiol.">
        <title>The Global Catalogue of Microorganisms (GCM) 10K type strain sequencing project: providing services to taxonomists for standard genome sequencing and annotation.</title>
        <authorList>
            <consortium name="The Broad Institute Genomics Platform"/>
            <consortium name="The Broad Institute Genome Sequencing Center for Infectious Disease"/>
            <person name="Wu L."/>
            <person name="Ma J."/>
        </authorList>
    </citation>
    <scope>NUCLEOTIDE SEQUENCE [LARGE SCALE GENOMIC DNA]</scope>
    <source>
        <strain evidence="3">JCM 3366</strain>
    </source>
</reference>
<comment type="caution">
    <text evidence="2">The sequence shown here is derived from an EMBL/GenBank/DDBJ whole genome shotgun (WGS) entry which is preliminary data.</text>
</comment>
<dbReference type="RefSeq" id="WP_223021463.1">
    <property type="nucleotide sequence ID" value="NZ_CP078143.1"/>
</dbReference>
<dbReference type="Proteomes" id="UP001596107">
    <property type="component" value="Unassembled WGS sequence"/>
</dbReference>